<gene>
    <name evidence="1" type="ORF">CLV30_108145</name>
</gene>
<reference evidence="1 2" key="1">
    <citation type="submission" date="2018-03" db="EMBL/GenBank/DDBJ databases">
        <title>Genomic Encyclopedia of Archaeal and Bacterial Type Strains, Phase II (KMG-II): from individual species to whole genera.</title>
        <authorList>
            <person name="Goeker M."/>
        </authorList>
    </citation>
    <scope>NUCLEOTIDE SEQUENCE [LARGE SCALE GENOMIC DNA]</scope>
    <source>
        <strain evidence="1 2">DSM 45211</strain>
    </source>
</reference>
<organism evidence="1 2">
    <name type="scientific">Haloactinopolyspora alba</name>
    <dbReference type="NCBI Taxonomy" id="648780"/>
    <lineage>
        <taxon>Bacteria</taxon>
        <taxon>Bacillati</taxon>
        <taxon>Actinomycetota</taxon>
        <taxon>Actinomycetes</taxon>
        <taxon>Jiangellales</taxon>
        <taxon>Jiangellaceae</taxon>
        <taxon>Haloactinopolyspora</taxon>
    </lineage>
</organism>
<keyword evidence="2" id="KW-1185">Reference proteome</keyword>
<accession>A0A2P8E188</accession>
<proteinExistence type="predicted"/>
<name>A0A2P8E188_9ACTN</name>
<dbReference type="Proteomes" id="UP000243528">
    <property type="component" value="Unassembled WGS sequence"/>
</dbReference>
<sequence>MDAEGGLASVPERDFDVIVRRFDLPEPTCQRVLRHPDGRRYLDADWAEFELAAEIDGRPHMSVELWDADLDRANEIAMGSRTLLRFTSYAVRHRSVSVGTTLTRALMARGWPGPSRT</sequence>
<dbReference type="AlphaFoldDB" id="A0A2P8E188"/>
<evidence type="ECO:0000313" key="2">
    <source>
        <dbReference type="Proteomes" id="UP000243528"/>
    </source>
</evidence>
<comment type="caution">
    <text evidence="1">The sequence shown here is derived from an EMBL/GenBank/DDBJ whole genome shotgun (WGS) entry which is preliminary data.</text>
</comment>
<evidence type="ECO:0000313" key="1">
    <source>
        <dbReference type="EMBL" id="PSL03233.1"/>
    </source>
</evidence>
<protein>
    <submittedName>
        <fullName evidence="1">Uncharacterized protein</fullName>
    </submittedName>
</protein>
<dbReference type="EMBL" id="PYGE01000008">
    <property type="protein sequence ID" value="PSL03233.1"/>
    <property type="molecule type" value="Genomic_DNA"/>
</dbReference>